<organism evidence="1 2">
    <name type="scientific">Ottowia cancrivicina</name>
    <dbReference type="NCBI Taxonomy" id="3040346"/>
    <lineage>
        <taxon>Bacteria</taxon>
        <taxon>Pseudomonadati</taxon>
        <taxon>Pseudomonadota</taxon>
        <taxon>Betaproteobacteria</taxon>
        <taxon>Burkholderiales</taxon>
        <taxon>Comamonadaceae</taxon>
        <taxon>Ottowia</taxon>
    </lineage>
</organism>
<dbReference type="EMBL" id="JARVII010000009">
    <property type="protein sequence ID" value="MDG9699268.1"/>
    <property type="molecule type" value="Genomic_DNA"/>
</dbReference>
<dbReference type="Gene3D" id="1.10.10.10">
    <property type="entry name" value="Winged helix-like DNA-binding domain superfamily/Winged helix DNA-binding domain"/>
    <property type="match status" value="1"/>
</dbReference>
<dbReference type="SUPFAM" id="SSF46785">
    <property type="entry name" value="Winged helix' DNA-binding domain"/>
    <property type="match status" value="1"/>
</dbReference>
<evidence type="ECO:0000313" key="1">
    <source>
        <dbReference type="EMBL" id="MDG9699268.1"/>
    </source>
</evidence>
<name>A0AAW6RFU7_9BURK</name>
<proteinExistence type="predicted"/>
<comment type="caution">
    <text evidence="1">The sequence shown here is derived from an EMBL/GenBank/DDBJ whole genome shotgun (WGS) entry which is preliminary data.</text>
</comment>
<dbReference type="InterPro" id="IPR036390">
    <property type="entry name" value="WH_DNA-bd_sf"/>
</dbReference>
<dbReference type="InterPro" id="IPR036388">
    <property type="entry name" value="WH-like_DNA-bd_sf"/>
</dbReference>
<protein>
    <recommendedName>
        <fullName evidence="3">MarR family transcriptional regulator</fullName>
    </recommendedName>
</protein>
<dbReference type="Proteomes" id="UP001237156">
    <property type="component" value="Unassembled WGS sequence"/>
</dbReference>
<sequence>MTTPASPARSLPLRTLDVLDALCGFAASGAANGELARAARCTPSQVTRCMALLIAKGWARKSEETGRFYPSPAFTRLTFRVTADLERLQTRLDDQRRALTGL</sequence>
<dbReference type="RefSeq" id="WP_279524203.1">
    <property type="nucleotide sequence ID" value="NZ_JARVII010000009.1"/>
</dbReference>
<evidence type="ECO:0000313" key="2">
    <source>
        <dbReference type="Proteomes" id="UP001237156"/>
    </source>
</evidence>
<reference evidence="1 2" key="1">
    <citation type="submission" date="2023-04" db="EMBL/GenBank/DDBJ databases">
        <title>Ottowia paracancer sp. nov., isolated from human stomach.</title>
        <authorList>
            <person name="Song Y."/>
        </authorList>
    </citation>
    <scope>NUCLEOTIDE SEQUENCE [LARGE SCALE GENOMIC DNA]</scope>
    <source>
        <strain evidence="1 2">10c7w1</strain>
    </source>
</reference>
<gene>
    <name evidence="1" type="ORF">QB898_05945</name>
</gene>
<keyword evidence="2" id="KW-1185">Reference proteome</keyword>
<evidence type="ECO:0008006" key="3">
    <source>
        <dbReference type="Google" id="ProtNLM"/>
    </source>
</evidence>
<dbReference type="AlphaFoldDB" id="A0AAW6RFU7"/>
<accession>A0AAW6RFU7</accession>